<dbReference type="AlphaFoldDB" id="A0A7X0SQA3"/>
<name>A0A7X0SQA3_9BACL</name>
<organism evidence="1 2">
    <name type="scientific">Cohnella zeiphila</name>
    <dbReference type="NCBI Taxonomy" id="2761120"/>
    <lineage>
        <taxon>Bacteria</taxon>
        <taxon>Bacillati</taxon>
        <taxon>Bacillota</taxon>
        <taxon>Bacilli</taxon>
        <taxon>Bacillales</taxon>
        <taxon>Paenibacillaceae</taxon>
        <taxon>Cohnella</taxon>
    </lineage>
</organism>
<dbReference type="GO" id="GO:0003677">
    <property type="term" value="F:DNA binding"/>
    <property type="evidence" value="ECO:0007669"/>
    <property type="project" value="InterPro"/>
</dbReference>
<evidence type="ECO:0000313" key="2">
    <source>
        <dbReference type="Proteomes" id="UP000564644"/>
    </source>
</evidence>
<dbReference type="Proteomes" id="UP000564644">
    <property type="component" value="Unassembled WGS sequence"/>
</dbReference>
<evidence type="ECO:0000313" key="1">
    <source>
        <dbReference type="EMBL" id="MBB6731928.1"/>
    </source>
</evidence>
<gene>
    <name evidence="1" type="ORF">H7C18_13485</name>
</gene>
<sequence length="130" mass="14891">MSEINDLIRKIRGKDSLRKANDKTGISYTYWSILEKGVDPRTHAPISPTPDTLRAISKGYNYPYEELMKVAGYLDEDKEESESTLPKSKIDEIVKRVERKLNVTLSDDPLIMESLENYLTTLANVIKNKK</sequence>
<proteinExistence type="predicted"/>
<dbReference type="InterPro" id="IPR010982">
    <property type="entry name" value="Lambda_DNA-bd_dom_sf"/>
</dbReference>
<dbReference type="CDD" id="cd00093">
    <property type="entry name" value="HTH_XRE"/>
    <property type="match status" value="1"/>
</dbReference>
<reference evidence="1 2" key="1">
    <citation type="submission" date="2020-08" db="EMBL/GenBank/DDBJ databases">
        <title>Cohnella phylogeny.</title>
        <authorList>
            <person name="Dunlap C."/>
        </authorList>
    </citation>
    <scope>NUCLEOTIDE SEQUENCE [LARGE SCALE GENOMIC DNA]</scope>
    <source>
        <strain evidence="1 2">CBP 2801</strain>
    </source>
</reference>
<dbReference type="Gene3D" id="1.10.260.40">
    <property type="entry name" value="lambda repressor-like DNA-binding domains"/>
    <property type="match status" value="1"/>
</dbReference>
<comment type="caution">
    <text evidence="1">The sequence shown here is derived from an EMBL/GenBank/DDBJ whole genome shotgun (WGS) entry which is preliminary data.</text>
</comment>
<keyword evidence="2" id="KW-1185">Reference proteome</keyword>
<protein>
    <submittedName>
        <fullName evidence="1">Helix-turn-helix transcriptional regulator</fullName>
    </submittedName>
</protein>
<dbReference type="InterPro" id="IPR001387">
    <property type="entry name" value="Cro/C1-type_HTH"/>
</dbReference>
<dbReference type="RefSeq" id="WP_185129599.1">
    <property type="nucleotide sequence ID" value="NZ_JACJVO010000016.1"/>
</dbReference>
<dbReference type="EMBL" id="JACJVO010000016">
    <property type="protein sequence ID" value="MBB6731928.1"/>
    <property type="molecule type" value="Genomic_DNA"/>
</dbReference>
<accession>A0A7X0SQA3</accession>